<proteinExistence type="predicted"/>
<comment type="subcellular location">
    <subcellularLocation>
        <location evidence="1">Cell inner membrane</location>
        <topology evidence="1">Multi-pass membrane protein</topology>
    </subcellularLocation>
</comment>
<keyword evidence="2" id="KW-0813">Transport</keyword>
<dbReference type="InterPro" id="IPR052031">
    <property type="entry name" value="Membrane_Transporter-Flippase"/>
</dbReference>
<feature type="transmembrane region" description="Helical" evidence="7">
    <location>
        <begin position="238"/>
        <end position="260"/>
    </location>
</feature>
<evidence type="ECO:0000256" key="2">
    <source>
        <dbReference type="ARBA" id="ARBA00022448"/>
    </source>
</evidence>
<evidence type="ECO:0000256" key="3">
    <source>
        <dbReference type="ARBA" id="ARBA00022475"/>
    </source>
</evidence>
<keyword evidence="4 7" id="KW-0812">Transmembrane</keyword>
<sequence>MRDLTQGSIPKHLISLAVPIGIGMAFQMLYVLIDLYFVSRLGDAAIAGVGAAGNLQFLVMAASQVLGVGGMALIAQACGRKDADDANTVFNQSLLLASLAAAITLIAGYACSGAYMRTIAADAASAAAGTAYLHAFLPGLALQFALVALGAALRGTGISKPTMLVQIVTVVLNAILAPVLIAGWLTGRAFGVAGAGWASSISIAVGVALMLLYFARLERYVGVDARRLRPQPPVWRRILAIGLPPGGEFALMFVFMAVTYWCLRGLGTDAQAGYGIGMRVMQAIFLPIMAIAFAVAPVAGQNVGAGRGERVLATFRSAASIGSAAMLALTLLCQWRPEWFMRPFADNAQAAEVAADFLRIVSWNFVASGLIFTCSGMFQALGNTRPSLYASASRLPTFALPAIWLSQHPGFEPHRLWLLSVGTTVLQALTVLWLLRRELRRRLPAMAQAAAR</sequence>
<dbReference type="GO" id="GO:0005886">
    <property type="term" value="C:plasma membrane"/>
    <property type="evidence" value="ECO:0007669"/>
    <property type="project" value="UniProtKB-SubCell"/>
</dbReference>
<accession>A0A3N2RG51</accession>
<dbReference type="GO" id="GO:0042910">
    <property type="term" value="F:xenobiotic transmembrane transporter activity"/>
    <property type="evidence" value="ECO:0007669"/>
    <property type="project" value="InterPro"/>
</dbReference>
<gene>
    <name evidence="8" type="ORF">D9T17_13375</name>
</gene>
<name>A0A3N2RG51_LYSEN</name>
<feature type="transmembrane region" description="Helical" evidence="7">
    <location>
        <begin position="197"/>
        <end position="217"/>
    </location>
</feature>
<protein>
    <submittedName>
        <fullName evidence="8">MATE family efflux transporter</fullName>
    </submittedName>
</protein>
<comment type="caution">
    <text evidence="8">The sequence shown here is derived from an EMBL/GenBank/DDBJ whole genome shotgun (WGS) entry which is preliminary data.</text>
</comment>
<dbReference type="PANTHER" id="PTHR43549:SF3">
    <property type="entry name" value="MULTIDRUG RESISTANCE PROTEIN YPNP-RELATED"/>
    <property type="match status" value="1"/>
</dbReference>
<dbReference type="AlphaFoldDB" id="A0A3N2RG51"/>
<evidence type="ECO:0000313" key="8">
    <source>
        <dbReference type="EMBL" id="ROU06440.1"/>
    </source>
</evidence>
<dbReference type="GO" id="GO:0015297">
    <property type="term" value="F:antiporter activity"/>
    <property type="evidence" value="ECO:0007669"/>
    <property type="project" value="InterPro"/>
</dbReference>
<evidence type="ECO:0000313" key="9">
    <source>
        <dbReference type="Proteomes" id="UP000275910"/>
    </source>
</evidence>
<evidence type="ECO:0000256" key="1">
    <source>
        <dbReference type="ARBA" id="ARBA00004429"/>
    </source>
</evidence>
<keyword evidence="3" id="KW-1003">Cell membrane</keyword>
<feature type="transmembrane region" description="Helical" evidence="7">
    <location>
        <begin position="53"/>
        <end position="74"/>
    </location>
</feature>
<dbReference type="PIRSF" id="PIRSF006603">
    <property type="entry name" value="DinF"/>
    <property type="match status" value="1"/>
</dbReference>
<dbReference type="InterPro" id="IPR048279">
    <property type="entry name" value="MdtK-like"/>
</dbReference>
<feature type="transmembrane region" description="Helical" evidence="7">
    <location>
        <begin position="94"/>
        <end position="116"/>
    </location>
</feature>
<feature type="transmembrane region" description="Helical" evidence="7">
    <location>
        <begin position="12"/>
        <end position="33"/>
    </location>
</feature>
<keyword evidence="6 7" id="KW-0472">Membrane</keyword>
<dbReference type="InterPro" id="IPR002528">
    <property type="entry name" value="MATE_fam"/>
</dbReference>
<keyword evidence="5 7" id="KW-1133">Transmembrane helix</keyword>
<feature type="transmembrane region" description="Helical" evidence="7">
    <location>
        <begin position="360"/>
        <end position="381"/>
    </location>
</feature>
<evidence type="ECO:0000256" key="4">
    <source>
        <dbReference type="ARBA" id="ARBA00022692"/>
    </source>
</evidence>
<dbReference type="Pfam" id="PF01554">
    <property type="entry name" value="MatE"/>
    <property type="match status" value="2"/>
</dbReference>
<evidence type="ECO:0000256" key="5">
    <source>
        <dbReference type="ARBA" id="ARBA00022989"/>
    </source>
</evidence>
<evidence type="ECO:0000256" key="6">
    <source>
        <dbReference type="ARBA" id="ARBA00023136"/>
    </source>
</evidence>
<feature type="transmembrane region" description="Helical" evidence="7">
    <location>
        <begin position="280"/>
        <end position="299"/>
    </location>
</feature>
<dbReference type="PANTHER" id="PTHR43549">
    <property type="entry name" value="MULTIDRUG RESISTANCE PROTEIN YPNP-RELATED"/>
    <property type="match status" value="1"/>
</dbReference>
<dbReference type="NCBIfam" id="TIGR00797">
    <property type="entry name" value="matE"/>
    <property type="match status" value="1"/>
</dbReference>
<reference evidence="8 9" key="1">
    <citation type="submission" date="2018-10" db="EMBL/GenBank/DDBJ databases">
        <title>The genome of Lysobacter enzymogenes OH11.</title>
        <authorList>
            <person name="Liu F."/>
            <person name="Zhao Y."/>
            <person name="Qian G."/>
            <person name="Chen Y."/>
            <person name="Xu H."/>
        </authorList>
    </citation>
    <scope>NUCLEOTIDE SEQUENCE [LARGE SCALE GENOMIC DNA]</scope>
    <source>
        <strain evidence="8 9">OH11</strain>
    </source>
</reference>
<feature type="transmembrane region" description="Helical" evidence="7">
    <location>
        <begin position="131"/>
        <end position="152"/>
    </location>
</feature>
<evidence type="ECO:0000256" key="7">
    <source>
        <dbReference type="SAM" id="Phobius"/>
    </source>
</evidence>
<dbReference type="Proteomes" id="UP000275910">
    <property type="component" value="Unassembled WGS sequence"/>
</dbReference>
<feature type="transmembrane region" description="Helical" evidence="7">
    <location>
        <begin position="417"/>
        <end position="435"/>
    </location>
</feature>
<feature type="transmembrane region" description="Helical" evidence="7">
    <location>
        <begin position="164"/>
        <end position="185"/>
    </location>
</feature>
<organism evidence="8 9">
    <name type="scientific">Lysobacter enzymogenes</name>
    <dbReference type="NCBI Taxonomy" id="69"/>
    <lineage>
        <taxon>Bacteria</taxon>
        <taxon>Pseudomonadati</taxon>
        <taxon>Pseudomonadota</taxon>
        <taxon>Gammaproteobacteria</taxon>
        <taxon>Lysobacterales</taxon>
        <taxon>Lysobacteraceae</taxon>
        <taxon>Lysobacter</taxon>
    </lineage>
</organism>
<dbReference type="RefSeq" id="WP_123647875.1">
    <property type="nucleotide sequence ID" value="NZ_RCTY01000033.1"/>
</dbReference>
<dbReference type="EMBL" id="RCTY01000033">
    <property type="protein sequence ID" value="ROU06440.1"/>
    <property type="molecule type" value="Genomic_DNA"/>
</dbReference>